<dbReference type="AlphaFoldDB" id="A0A0G3EIF6"/>
<dbReference type="EMBL" id="CP010904">
    <property type="protein sequence ID" value="AKJ63919.1"/>
    <property type="molecule type" value="Genomic_DNA"/>
</dbReference>
<dbReference type="EC" id="5.3.1.12" evidence="4 7"/>
<keyword evidence="9" id="KW-1185">Reference proteome</keyword>
<dbReference type="PATRIC" id="fig|1609981.3.peg.677"/>
<comment type="pathway">
    <text evidence="2 7">Carbohydrate metabolism; pentose and glucuronate interconversion.</text>
</comment>
<dbReference type="UniPathway" id="UPA00246"/>
<dbReference type="KEGG" id="vbl:L21SP4_00650"/>
<evidence type="ECO:0000256" key="6">
    <source>
        <dbReference type="ARBA" id="ARBA00023235"/>
    </source>
</evidence>
<dbReference type="PANTHER" id="PTHR30068:SF4">
    <property type="entry name" value="URONATE ISOMERASE"/>
    <property type="match status" value="1"/>
</dbReference>
<dbReference type="HAMAP" id="MF_00675">
    <property type="entry name" value="UxaC"/>
    <property type="match status" value="1"/>
</dbReference>
<evidence type="ECO:0000313" key="8">
    <source>
        <dbReference type="EMBL" id="AKJ63919.1"/>
    </source>
</evidence>
<dbReference type="Gene3D" id="1.10.2020.10">
    <property type="entry name" value="uronate isomerase, domain 2, chain A"/>
    <property type="match status" value="1"/>
</dbReference>
<dbReference type="NCBIfam" id="NF002794">
    <property type="entry name" value="PRK02925.1"/>
    <property type="match status" value="1"/>
</dbReference>
<accession>A0A0G3EIF6</accession>
<name>A0A0G3EIF6_9BACT</name>
<dbReference type="GO" id="GO:0008880">
    <property type="term" value="F:glucuronate isomerase activity"/>
    <property type="evidence" value="ECO:0007669"/>
    <property type="project" value="UniProtKB-UniRule"/>
</dbReference>
<keyword evidence="6 7" id="KW-0413">Isomerase</keyword>
<evidence type="ECO:0000256" key="3">
    <source>
        <dbReference type="ARBA" id="ARBA00008397"/>
    </source>
</evidence>
<evidence type="ECO:0000256" key="2">
    <source>
        <dbReference type="ARBA" id="ARBA00004892"/>
    </source>
</evidence>
<dbReference type="InterPro" id="IPR003766">
    <property type="entry name" value="Uronate_isomerase"/>
</dbReference>
<dbReference type="Pfam" id="PF02614">
    <property type="entry name" value="UxaC"/>
    <property type="match status" value="1"/>
</dbReference>
<dbReference type="SUPFAM" id="SSF51556">
    <property type="entry name" value="Metallo-dependent hydrolases"/>
    <property type="match status" value="1"/>
</dbReference>
<evidence type="ECO:0000256" key="4">
    <source>
        <dbReference type="ARBA" id="ARBA00012546"/>
    </source>
</evidence>
<reference evidence="8 9" key="2">
    <citation type="journal article" date="2016" name="ISME J.">
        <title>Characterization of the first cultured representative of Verrucomicrobia subdivision 5 indicates the proposal of a novel phylum.</title>
        <authorList>
            <person name="Spring S."/>
            <person name="Bunk B."/>
            <person name="Sproer C."/>
            <person name="Schumann P."/>
            <person name="Rohde M."/>
            <person name="Tindall B.J."/>
            <person name="Klenk H.P."/>
        </authorList>
    </citation>
    <scope>NUCLEOTIDE SEQUENCE [LARGE SCALE GENOMIC DNA]</scope>
    <source>
        <strain evidence="8 9">L21-Fru-AB</strain>
    </source>
</reference>
<sequence length="483" mass="54979">MKAFMDEDFLLQTPSARRLYHDHAARMPIIDYHCHLPPEDIAADRAYDNLGEAWLAGDHYKWRAMRSNGIPEDRITGGADWREKFDAWAATVPHTLRNPLYHWTHLELQRYFGISDLLNPDTAGSIYERASEMLRTPEFSARNLMRRMNVKAVCTTDDPVDSLQHHARLCREGFEIEVRPAFRPDRAMKLEDPAAWREYLETLGSAAKVEIRDFASLLEAVDERHAFFHSMGCRLSDHGVEYVPDAEACSAELEAIFAKALQGEVVSRAERDAFQAAFLYAVARMNHVRGWAQQFHVGVARSNNSRRLRELGPDTGFDSIGDFRQGPGLVRLLDRLDASHHLARTVLYNINPADHALMATVIGSFQDASRPGKMQWGSAWWFLDHKQGMEEHLNTLSADGLLSRFVGMLTDSRSFLSYPRHEYFRRILCNLVGNEVEHGEIPADFDLLGGMIEDVCFHNARDYFFGGERGKEVEGEDGGKIKI</sequence>
<comment type="catalytic activity">
    <reaction evidence="1 7">
        <text>D-glucuronate = D-fructuronate</text>
        <dbReference type="Rhea" id="RHEA:13049"/>
        <dbReference type="ChEBI" id="CHEBI:58720"/>
        <dbReference type="ChEBI" id="CHEBI:59863"/>
        <dbReference type="EC" id="5.3.1.12"/>
    </reaction>
</comment>
<organism evidence="8 9">
    <name type="scientific">Kiritimatiella glycovorans</name>
    <dbReference type="NCBI Taxonomy" id="1307763"/>
    <lineage>
        <taxon>Bacteria</taxon>
        <taxon>Pseudomonadati</taxon>
        <taxon>Kiritimatiellota</taxon>
        <taxon>Kiritimatiellia</taxon>
        <taxon>Kiritimatiellales</taxon>
        <taxon>Kiritimatiellaceae</taxon>
        <taxon>Kiritimatiella</taxon>
    </lineage>
</organism>
<dbReference type="Gene3D" id="3.20.20.140">
    <property type="entry name" value="Metal-dependent hydrolases"/>
    <property type="match status" value="1"/>
</dbReference>
<evidence type="ECO:0000256" key="5">
    <source>
        <dbReference type="ARBA" id="ARBA00020555"/>
    </source>
</evidence>
<dbReference type="OrthoDB" id="9766564at2"/>
<dbReference type="GO" id="GO:0042840">
    <property type="term" value="P:D-glucuronate catabolic process"/>
    <property type="evidence" value="ECO:0007669"/>
    <property type="project" value="TreeGrafter"/>
</dbReference>
<dbReference type="InterPro" id="IPR032466">
    <property type="entry name" value="Metal_Hydrolase"/>
</dbReference>
<dbReference type="GO" id="GO:0019698">
    <property type="term" value="P:D-galacturonate catabolic process"/>
    <property type="evidence" value="ECO:0007669"/>
    <property type="project" value="TreeGrafter"/>
</dbReference>
<protein>
    <recommendedName>
        <fullName evidence="5 7">Uronate isomerase</fullName>
        <ecNumber evidence="4 7">5.3.1.12</ecNumber>
    </recommendedName>
    <alternativeName>
        <fullName evidence="7">Glucuronate isomerase</fullName>
    </alternativeName>
    <alternativeName>
        <fullName evidence="7">Uronic isomerase</fullName>
    </alternativeName>
</protein>
<dbReference type="RefSeq" id="WP_052881304.1">
    <property type="nucleotide sequence ID" value="NZ_CP010904.1"/>
</dbReference>
<comment type="similarity">
    <text evidence="3 7">Belongs to the metallo-dependent hydrolases superfamily. Uronate isomerase family.</text>
</comment>
<comment type="catalytic activity">
    <reaction evidence="7">
        <text>aldehydo-D-galacturonate = keto-D-tagaturonate</text>
        <dbReference type="Rhea" id="RHEA:27702"/>
        <dbReference type="ChEBI" id="CHEBI:12952"/>
        <dbReference type="ChEBI" id="CHEBI:17886"/>
    </reaction>
</comment>
<dbReference type="Proteomes" id="UP000035268">
    <property type="component" value="Chromosome"/>
</dbReference>
<dbReference type="PANTHER" id="PTHR30068">
    <property type="entry name" value="URONATE ISOMERASE"/>
    <property type="match status" value="1"/>
</dbReference>
<evidence type="ECO:0000256" key="1">
    <source>
        <dbReference type="ARBA" id="ARBA00001165"/>
    </source>
</evidence>
<dbReference type="STRING" id="1307763.L21SP4_00650"/>
<reference evidence="9" key="1">
    <citation type="submission" date="2015-02" db="EMBL/GenBank/DDBJ databases">
        <title>Description and complete genome sequence of the first cultured representative of the subdivision 5 of the Verrucomicrobia phylum.</title>
        <authorList>
            <person name="Spring S."/>
            <person name="Bunk B."/>
            <person name="Sproer C."/>
            <person name="Klenk H.-P."/>
        </authorList>
    </citation>
    <scope>NUCLEOTIDE SEQUENCE [LARGE SCALE GENOMIC DNA]</scope>
    <source>
        <strain evidence="9">L21-Fru-AB</strain>
    </source>
</reference>
<evidence type="ECO:0000313" key="9">
    <source>
        <dbReference type="Proteomes" id="UP000035268"/>
    </source>
</evidence>
<proteinExistence type="inferred from homology"/>
<evidence type="ECO:0000256" key="7">
    <source>
        <dbReference type="HAMAP-Rule" id="MF_00675"/>
    </source>
</evidence>
<gene>
    <name evidence="7 8" type="primary">uxaC</name>
    <name evidence="8" type="ORF">L21SP4_00650</name>
</gene>